<feature type="transmembrane region" description="Helical" evidence="8">
    <location>
        <begin position="131"/>
        <end position="153"/>
    </location>
</feature>
<keyword evidence="5 8" id="KW-1133">Transmembrane helix</keyword>
<evidence type="ECO:0000256" key="8">
    <source>
        <dbReference type="SAM" id="Phobius"/>
    </source>
</evidence>
<keyword evidence="6 8" id="KW-0472">Membrane</keyword>
<comment type="caution">
    <text evidence="9">The sequence shown here is derived from an EMBL/GenBank/DDBJ whole genome shotgun (WGS) entry which is preliminary data.</text>
</comment>
<dbReference type="InterPro" id="IPR018584">
    <property type="entry name" value="GT87"/>
</dbReference>
<feature type="transmembrane region" description="Helical" evidence="8">
    <location>
        <begin position="201"/>
        <end position="220"/>
    </location>
</feature>
<evidence type="ECO:0000256" key="5">
    <source>
        <dbReference type="ARBA" id="ARBA00022989"/>
    </source>
</evidence>
<dbReference type="GO" id="GO:0016758">
    <property type="term" value="F:hexosyltransferase activity"/>
    <property type="evidence" value="ECO:0007669"/>
    <property type="project" value="InterPro"/>
</dbReference>
<evidence type="ECO:0000313" key="10">
    <source>
        <dbReference type="Proteomes" id="UP000238007"/>
    </source>
</evidence>
<feature type="transmembrane region" description="Helical" evidence="8">
    <location>
        <begin position="173"/>
        <end position="194"/>
    </location>
</feature>
<comment type="subcellular location">
    <subcellularLocation>
        <location evidence="1">Cell membrane</location>
        <topology evidence="1">Multi-pass membrane protein</topology>
    </subcellularLocation>
</comment>
<evidence type="ECO:0000313" key="9">
    <source>
        <dbReference type="EMBL" id="PRY76000.1"/>
    </source>
</evidence>
<feature type="transmembrane region" description="Helical" evidence="8">
    <location>
        <begin position="308"/>
        <end position="328"/>
    </location>
</feature>
<dbReference type="GO" id="GO:0005886">
    <property type="term" value="C:plasma membrane"/>
    <property type="evidence" value="ECO:0007669"/>
    <property type="project" value="UniProtKB-SubCell"/>
</dbReference>
<organism evidence="9 10">
    <name type="scientific">Yoonia maritima</name>
    <dbReference type="NCBI Taxonomy" id="1435347"/>
    <lineage>
        <taxon>Bacteria</taxon>
        <taxon>Pseudomonadati</taxon>
        <taxon>Pseudomonadota</taxon>
        <taxon>Alphaproteobacteria</taxon>
        <taxon>Rhodobacterales</taxon>
        <taxon>Paracoccaceae</taxon>
        <taxon>Yoonia</taxon>
    </lineage>
</organism>
<sequence length="398" mass="44796">MTSLKRLTWFSWASVALMISIGLTYFISAENGRDFAGLVLGRDFLNLYTAGGLLAEDKVGVLFSQNAYMEVITERYGDDYSAHNWSYPPTVFWVAIVVAKLPYMLALLGWYIVGVALIAVAVRALELDGKWVLFIVLSPAGLLNIIAGQNGFITASLLCFAFCYSQRSVVRSGVSWALLTFKPHLGIVAIPMLIVRHEWRLIGCGAIAFGLLVFATVLVWGTEPWNMFFSITAEQQRLVLENWRGAINLLVPTGFMQGRMFNFGTGDAYLLHAAYALVAVLLSIRALPLRDVCVRSWLTWFTLTTFSVLPYYFLYDLVVFHIMLAMYVRDPEKLFGLSPKASELAWAFMWLMPVIGTVIALVLSVHLFPLLLLCMLWQQRLLRHQERQLALDPLAETN</sequence>
<dbReference type="OrthoDB" id="7679563at2"/>
<dbReference type="Pfam" id="PF09594">
    <property type="entry name" value="GT87"/>
    <property type="match status" value="1"/>
</dbReference>
<name>A0A2T0VW12_9RHOB</name>
<keyword evidence="4 8" id="KW-0812">Transmembrane</keyword>
<feature type="transmembrane region" description="Helical" evidence="8">
    <location>
        <begin position="91"/>
        <end position="119"/>
    </location>
</feature>
<comment type="similarity">
    <text evidence="7">Belongs to the glycosyltransferase 87 family.</text>
</comment>
<keyword evidence="10" id="KW-1185">Reference proteome</keyword>
<evidence type="ECO:0000256" key="3">
    <source>
        <dbReference type="ARBA" id="ARBA00022679"/>
    </source>
</evidence>
<dbReference type="RefSeq" id="WP_106358565.1">
    <property type="nucleotide sequence ID" value="NZ_PVTP01000010.1"/>
</dbReference>
<evidence type="ECO:0000256" key="7">
    <source>
        <dbReference type="ARBA" id="ARBA00024033"/>
    </source>
</evidence>
<keyword evidence="3" id="KW-0808">Transferase</keyword>
<feature type="transmembrane region" description="Helical" evidence="8">
    <location>
        <begin position="7"/>
        <end position="27"/>
    </location>
</feature>
<gene>
    <name evidence="9" type="ORF">CLV80_11086</name>
</gene>
<evidence type="ECO:0000256" key="2">
    <source>
        <dbReference type="ARBA" id="ARBA00022475"/>
    </source>
</evidence>
<dbReference type="EMBL" id="PVTP01000010">
    <property type="protein sequence ID" value="PRY76000.1"/>
    <property type="molecule type" value="Genomic_DNA"/>
</dbReference>
<keyword evidence="2" id="KW-1003">Cell membrane</keyword>
<protein>
    <submittedName>
        <fullName evidence="9">Uncharacterized protein DUF2029</fullName>
    </submittedName>
</protein>
<feature type="transmembrane region" description="Helical" evidence="8">
    <location>
        <begin position="269"/>
        <end position="287"/>
    </location>
</feature>
<proteinExistence type="inferred from homology"/>
<evidence type="ECO:0000256" key="4">
    <source>
        <dbReference type="ARBA" id="ARBA00022692"/>
    </source>
</evidence>
<dbReference type="Proteomes" id="UP000238007">
    <property type="component" value="Unassembled WGS sequence"/>
</dbReference>
<accession>A0A2T0VW12</accession>
<dbReference type="AlphaFoldDB" id="A0A2T0VW12"/>
<reference evidence="9 10" key="1">
    <citation type="submission" date="2018-03" db="EMBL/GenBank/DDBJ databases">
        <title>Genomic Encyclopedia of Archaeal and Bacterial Type Strains, Phase II (KMG-II): from individual species to whole genera.</title>
        <authorList>
            <person name="Goeker M."/>
        </authorList>
    </citation>
    <scope>NUCLEOTIDE SEQUENCE [LARGE SCALE GENOMIC DNA]</scope>
    <source>
        <strain evidence="9 10">DSM 101533</strain>
    </source>
</reference>
<evidence type="ECO:0000256" key="6">
    <source>
        <dbReference type="ARBA" id="ARBA00023136"/>
    </source>
</evidence>
<feature type="transmembrane region" description="Helical" evidence="8">
    <location>
        <begin position="348"/>
        <end position="377"/>
    </location>
</feature>
<evidence type="ECO:0000256" key="1">
    <source>
        <dbReference type="ARBA" id="ARBA00004651"/>
    </source>
</evidence>